<feature type="compositionally biased region" description="Low complexity" evidence="1">
    <location>
        <begin position="31"/>
        <end position="40"/>
    </location>
</feature>
<feature type="region of interest" description="Disordered" evidence="1">
    <location>
        <begin position="26"/>
        <end position="46"/>
    </location>
</feature>
<protein>
    <submittedName>
        <fullName evidence="2">Uncharacterized protein</fullName>
    </submittedName>
</protein>
<dbReference type="Proteomes" id="UP000198765">
    <property type="component" value="Chromosome I"/>
</dbReference>
<dbReference type="OrthoDB" id="3390616at2"/>
<dbReference type="RefSeq" id="WP_091198024.1">
    <property type="nucleotide sequence ID" value="NZ_LT594324.1"/>
</dbReference>
<gene>
    <name evidence="2" type="ORF">GA0070621_3967</name>
</gene>
<sequence>MRVLERLTAVVALALVLVGLGAPTRAETPGPGAVVTATPVRPAPPPGDPRVVVACLAHLDAPSDARTELSGVNRGDHRAGVVLTDGPDDLLPAVPVRVGGPPDQAVAPPRYRSPAVPLPPRGTLPTRAPPPAG</sequence>
<dbReference type="PATRIC" id="fig|299146.4.peg.4105"/>
<keyword evidence="3" id="KW-1185">Reference proteome</keyword>
<accession>A0A1A9A4R0</accession>
<evidence type="ECO:0000313" key="3">
    <source>
        <dbReference type="Proteomes" id="UP000198765"/>
    </source>
</evidence>
<dbReference type="AlphaFoldDB" id="A0A1A9A4R0"/>
<organism evidence="2 3">
    <name type="scientific">Micromonospora narathiwatensis</name>
    <dbReference type="NCBI Taxonomy" id="299146"/>
    <lineage>
        <taxon>Bacteria</taxon>
        <taxon>Bacillati</taxon>
        <taxon>Actinomycetota</taxon>
        <taxon>Actinomycetes</taxon>
        <taxon>Micromonosporales</taxon>
        <taxon>Micromonosporaceae</taxon>
        <taxon>Micromonospora</taxon>
    </lineage>
</organism>
<feature type="compositionally biased region" description="Pro residues" evidence="1">
    <location>
        <begin position="116"/>
        <end position="133"/>
    </location>
</feature>
<name>A0A1A9A4R0_9ACTN</name>
<evidence type="ECO:0000256" key="1">
    <source>
        <dbReference type="SAM" id="MobiDB-lite"/>
    </source>
</evidence>
<evidence type="ECO:0000313" key="2">
    <source>
        <dbReference type="EMBL" id="SBT51193.1"/>
    </source>
</evidence>
<feature type="region of interest" description="Disordered" evidence="1">
    <location>
        <begin position="66"/>
        <end position="133"/>
    </location>
</feature>
<dbReference type="EMBL" id="LT594324">
    <property type="protein sequence ID" value="SBT51193.1"/>
    <property type="molecule type" value="Genomic_DNA"/>
</dbReference>
<proteinExistence type="predicted"/>
<reference evidence="2 3" key="1">
    <citation type="submission" date="2016-06" db="EMBL/GenBank/DDBJ databases">
        <authorList>
            <person name="Kjaerup R.B."/>
            <person name="Dalgaard T.S."/>
            <person name="Juul-Madsen H.R."/>
        </authorList>
    </citation>
    <scope>NUCLEOTIDE SEQUENCE [LARGE SCALE GENOMIC DNA]</scope>
    <source>
        <strain evidence="2 3">DSM 45248</strain>
    </source>
</reference>